<dbReference type="AlphaFoldDB" id="A0A558AAR7"/>
<feature type="domain" description="N-acetyltransferase" evidence="1">
    <location>
        <begin position="116"/>
        <end position="252"/>
    </location>
</feature>
<evidence type="ECO:0000259" key="1">
    <source>
        <dbReference type="PROSITE" id="PS51186"/>
    </source>
</evidence>
<dbReference type="Gene3D" id="3.40.630.30">
    <property type="match status" value="1"/>
</dbReference>
<dbReference type="PROSITE" id="PS51186">
    <property type="entry name" value="GNAT"/>
    <property type="match status" value="1"/>
</dbReference>
<dbReference type="RefSeq" id="WP_144639614.1">
    <property type="nucleotide sequence ID" value="NZ_BNAX01000005.1"/>
</dbReference>
<gene>
    <name evidence="2" type="ORF">FNH06_17385</name>
</gene>
<dbReference type="GO" id="GO:0016747">
    <property type="term" value="F:acyltransferase activity, transferring groups other than amino-acyl groups"/>
    <property type="evidence" value="ECO:0007669"/>
    <property type="project" value="InterPro"/>
</dbReference>
<dbReference type="InterPro" id="IPR000182">
    <property type="entry name" value="GNAT_dom"/>
</dbReference>
<dbReference type="OrthoDB" id="4942342at2"/>
<dbReference type="EMBL" id="VJZA01000027">
    <property type="protein sequence ID" value="TVT21343.1"/>
    <property type="molecule type" value="Genomic_DNA"/>
</dbReference>
<keyword evidence="3" id="KW-1185">Reference proteome</keyword>
<dbReference type="Pfam" id="PF00583">
    <property type="entry name" value="Acetyltransf_1"/>
    <property type="match status" value="1"/>
</dbReference>
<sequence>MAEAERALHRRAELAFAAARDAGLPGRFETWERVGVLAAVVSAPGLSFLSTLSGVTPQTVAAATDIVRASAWQGAAPTVLVSEELDETGERLSSAGFVRAADRMLAIRQLIGNPPPAGDPVAVTDDARFLDVLLAGYEVDGEVGAFIAAEHRHPDVRRFAVLHDAAPIAVAGMTKHGVVAVLGGAATLREHRGRGAQSVLLLHRLRLAAEDGCVLAVASARPGSVSATNLAKAGFELHRRAAWSMPPDPYLT</sequence>
<dbReference type="InterPro" id="IPR016181">
    <property type="entry name" value="Acyl_CoA_acyltransferase"/>
</dbReference>
<keyword evidence="2" id="KW-0808">Transferase</keyword>
<accession>A0A558AAR7</accession>
<proteinExistence type="predicted"/>
<reference evidence="2 3" key="1">
    <citation type="submission" date="2019-07" db="EMBL/GenBank/DDBJ databases">
        <title>New species of Amycolatopsis and Streptomyces.</title>
        <authorList>
            <person name="Duangmal K."/>
            <person name="Teo W.F.A."/>
            <person name="Lipun K."/>
        </authorList>
    </citation>
    <scope>NUCLEOTIDE SEQUENCE [LARGE SCALE GENOMIC DNA]</scope>
    <source>
        <strain evidence="2 3">JCM 30562</strain>
    </source>
</reference>
<dbReference type="Proteomes" id="UP000318578">
    <property type="component" value="Unassembled WGS sequence"/>
</dbReference>
<organism evidence="2 3">
    <name type="scientific">Amycolatopsis acidiphila</name>
    <dbReference type="NCBI Taxonomy" id="715473"/>
    <lineage>
        <taxon>Bacteria</taxon>
        <taxon>Bacillati</taxon>
        <taxon>Actinomycetota</taxon>
        <taxon>Actinomycetes</taxon>
        <taxon>Pseudonocardiales</taxon>
        <taxon>Pseudonocardiaceae</taxon>
        <taxon>Amycolatopsis</taxon>
    </lineage>
</organism>
<dbReference type="SUPFAM" id="SSF55729">
    <property type="entry name" value="Acyl-CoA N-acyltransferases (Nat)"/>
    <property type="match status" value="1"/>
</dbReference>
<protein>
    <submittedName>
        <fullName evidence="2">GNAT family N-acetyltransferase</fullName>
    </submittedName>
</protein>
<name>A0A558AAR7_9PSEU</name>
<evidence type="ECO:0000313" key="3">
    <source>
        <dbReference type="Proteomes" id="UP000318578"/>
    </source>
</evidence>
<comment type="caution">
    <text evidence="2">The sequence shown here is derived from an EMBL/GenBank/DDBJ whole genome shotgun (WGS) entry which is preliminary data.</text>
</comment>
<evidence type="ECO:0000313" key="2">
    <source>
        <dbReference type="EMBL" id="TVT21343.1"/>
    </source>
</evidence>